<dbReference type="AlphaFoldDB" id="A0AAE3LJ42"/>
<sequence length="138" mass="16142">MKEVSLQDVAKQMRNLDFCMMITRDGRNTLHSRPMSNNGEVEYDGDSWFFSYDNSNKAKHIEQNPKTMLVFQTDDMLFLEVYGTASIIHTKKLIEEKWLPDLERWFPEGTETPGICLIKVTAERIQFWGKAGDGIYRR</sequence>
<organism evidence="2 3">
    <name type="scientific">Haoranjiania flava</name>
    <dbReference type="NCBI Taxonomy" id="1856322"/>
    <lineage>
        <taxon>Bacteria</taxon>
        <taxon>Pseudomonadati</taxon>
        <taxon>Bacteroidota</taxon>
        <taxon>Chitinophagia</taxon>
        <taxon>Chitinophagales</taxon>
        <taxon>Chitinophagaceae</taxon>
        <taxon>Haoranjiania</taxon>
    </lineage>
</organism>
<keyword evidence="3" id="KW-1185">Reference proteome</keyword>
<gene>
    <name evidence="2" type="ORF">OD355_01985</name>
</gene>
<dbReference type="Pfam" id="PF16242">
    <property type="entry name" value="Pyrid_ox_like"/>
    <property type="match status" value="1"/>
</dbReference>
<dbReference type="SUPFAM" id="SSF50475">
    <property type="entry name" value="FMN-binding split barrel"/>
    <property type="match status" value="1"/>
</dbReference>
<reference evidence="2" key="1">
    <citation type="submission" date="2022-10" db="EMBL/GenBank/DDBJ databases">
        <authorList>
            <person name="Kim H.S."/>
            <person name="Kim J.-S."/>
            <person name="Suh M.K."/>
            <person name="Eom M.K."/>
            <person name="Lee J.-S."/>
        </authorList>
    </citation>
    <scope>NUCLEOTIDE SEQUENCE</scope>
    <source>
        <strain evidence="2">LIP-5</strain>
    </source>
</reference>
<dbReference type="PANTHER" id="PTHR34818:SF1">
    <property type="entry name" value="PROTEIN BLI-3"/>
    <property type="match status" value="1"/>
</dbReference>
<accession>A0AAE3LJ42</accession>
<feature type="domain" description="General stress protein FMN-binding split barrel" evidence="1">
    <location>
        <begin position="7"/>
        <end position="131"/>
    </location>
</feature>
<dbReference type="InterPro" id="IPR038725">
    <property type="entry name" value="YdaG_split_barrel_FMN-bd"/>
</dbReference>
<dbReference type="InterPro" id="IPR012349">
    <property type="entry name" value="Split_barrel_FMN-bd"/>
</dbReference>
<dbReference type="Gene3D" id="2.30.110.10">
    <property type="entry name" value="Electron Transport, Fmn-binding Protein, Chain A"/>
    <property type="match status" value="1"/>
</dbReference>
<dbReference type="RefSeq" id="WP_263036769.1">
    <property type="nucleotide sequence ID" value="NZ_JAOTPL010000002.1"/>
</dbReference>
<name>A0AAE3LJ42_9BACT</name>
<evidence type="ECO:0000313" key="2">
    <source>
        <dbReference type="EMBL" id="MCU7693282.1"/>
    </source>
</evidence>
<comment type="caution">
    <text evidence="2">The sequence shown here is derived from an EMBL/GenBank/DDBJ whole genome shotgun (WGS) entry which is preliminary data.</text>
</comment>
<proteinExistence type="predicted"/>
<protein>
    <submittedName>
        <fullName evidence="2">Pyridoxamine 5'-phosphate oxidase family protein</fullName>
    </submittedName>
</protein>
<evidence type="ECO:0000313" key="3">
    <source>
        <dbReference type="Proteomes" id="UP001209317"/>
    </source>
</evidence>
<dbReference type="EMBL" id="JAOTPL010000002">
    <property type="protein sequence ID" value="MCU7693282.1"/>
    <property type="molecule type" value="Genomic_DNA"/>
</dbReference>
<evidence type="ECO:0000259" key="1">
    <source>
        <dbReference type="Pfam" id="PF16242"/>
    </source>
</evidence>
<dbReference type="InterPro" id="IPR052917">
    <property type="entry name" value="Stress-Dev_Protein"/>
</dbReference>
<dbReference type="PANTHER" id="PTHR34818">
    <property type="entry name" value="PROTEIN BLI-3"/>
    <property type="match status" value="1"/>
</dbReference>
<dbReference type="Proteomes" id="UP001209317">
    <property type="component" value="Unassembled WGS sequence"/>
</dbReference>